<feature type="compositionally biased region" description="Polar residues" evidence="1">
    <location>
        <begin position="645"/>
        <end position="656"/>
    </location>
</feature>
<reference evidence="3" key="1">
    <citation type="submission" date="2020-11" db="EMBL/GenBank/DDBJ databases">
        <authorList>
            <person name="Tran Van P."/>
        </authorList>
    </citation>
    <scope>NUCLEOTIDE SEQUENCE</scope>
</reference>
<dbReference type="GO" id="GO:0005634">
    <property type="term" value="C:nucleus"/>
    <property type="evidence" value="ECO:0007669"/>
    <property type="project" value="TreeGrafter"/>
</dbReference>
<dbReference type="GO" id="GO:0003723">
    <property type="term" value="F:RNA binding"/>
    <property type="evidence" value="ECO:0007669"/>
    <property type="project" value="InterPro"/>
</dbReference>
<feature type="domain" description="C2H2-type" evidence="2">
    <location>
        <begin position="251"/>
        <end position="271"/>
    </location>
</feature>
<evidence type="ECO:0000256" key="1">
    <source>
        <dbReference type="SAM" id="MobiDB-lite"/>
    </source>
</evidence>
<gene>
    <name evidence="3" type="ORF">TGEB3V08_LOCUS3719</name>
</gene>
<feature type="compositionally biased region" description="Basic residues" evidence="1">
    <location>
        <begin position="612"/>
        <end position="621"/>
    </location>
</feature>
<name>A0A7R9JUT1_TIMGE</name>
<protein>
    <recommendedName>
        <fullName evidence="2">C2H2-type domain-containing protein</fullName>
    </recommendedName>
</protein>
<dbReference type="InterPro" id="IPR013087">
    <property type="entry name" value="Znf_C2H2_type"/>
</dbReference>
<feature type="region of interest" description="Disordered" evidence="1">
    <location>
        <begin position="71"/>
        <end position="129"/>
    </location>
</feature>
<feature type="compositionally biased region" description="Basic and acidic residues" evidence="1">
    <location>
        <begin position="580"/>
        <end position="591"/>
    </location>
</feature>
<dbReference type="GO" id="GO:0000492">
    <property type="term" value="P:box C/D snoRNP assembly"/>
    <property type="evidence" value="ECO:0007669"/>
    <property type="project" value="TreeGrafter"/>
</dbReference>
<sequence length="749" mass="85099">MTLQSEAYAEEESRITFAARTTSSTRYAITKIIAATATFGASSSSPTTVRFTATYSTIFSSRLTTRATPTTYAKGKTNKGRTTERGTSKRRTIERRSAKKRSICSEGGKRKTKREKKSQHIKYRGCTRRNQTERLEGVSSPHLSENFATLTDTIVSFDTFPELSEKFLLHIKNSCFFAPSEQEINKPWVSEAIKNEIMKKHKLYQKAKKSNEETDWNEFKEQKNKVVTMVSASKLEYIGNHPEEGARAHYCETCDRDMKTALMLAQHIQEHGICGIDGCKFTAHPKVIAKHVQMQHLTGLYHKICKADTPEDISKWIEDRKRRYPSKENVERHKAEQREKQQRGERLDRPKKRFNEYVRDNGLGGNRRGGRGRMQHRRHRGRPREVDNSAPVKLPLYNKEEWRGGLPAFLGTAVFREEVEVVEAQVDADQFSDSEWEGRSEKSIKTPGKSATTLPVVSNILSALMSCYASDNTDSEDVIDVPKVNNKVLTTQNESNSSALSKNCLIETNNKRETVRDETPDVSKIVVDETCDSGHNVGHHHDAPNGTNLLTNKETPSLPAEPETPQRSGSEPDEAPITFEKLDHTQNHEETSNCDSSSRTLNNGTQLDGRKNPRKRQRHNRGRTDENTESRQEVQQTDRGRKGDFQQNKRGNTSTYVRRRRPTLLEKLLGNEIRHERNAILQCVRYVVQNNFLGLGSSITQATKDETADVQKVSKTNILAQCIHHIVQNKLIEEIVPVNVENDHTCSPK</sequence>
<dbReference type="Pfam" id="PF10453">
    <property type="entry name" value="NUFIP1"/>
    <property type="match status" value="1"/>
</dbReference>
<feature type="region of interest" description="Disordered" evidence="1">
    <location>
        <begin position="324"/>
        <end position="389"/>
    </location>
</feature>
<evidence type="ECO:0000259" key="2">
    <source>
        <dbReference type="PROSITE" id="PS00028"/>
    </source>
</evidence>
<feature type="region of interest" description="Disordered" evidence="1">
    <location>
        <begin position="533"/>
        <end position="658"/>
    </location>
</feature>
<dbReference type="EMBL" id="OE840198">
    <property type="protein sequence ID" value="CAD7589805.1"/>
    <property type="molecule type" value="Genomic_DNA"/>
</dbReference>
<feature type="compositionally biased region" description="Basic and acidic residues" evidence="1">
    <location>
        <begin position="622"/>
        <end position="644"/>
    </location>
</feature>
<dbReference type="AlphaFoldDB" id="A0A7R9JUT1"/>
<accession>A0A7R9JUT1</accession>
<dbReference type="InterPro" id="IPR019496">
    <property type="entry name" value="NUFIP1_cons_dom"/>
</dbReference>
<dbReference type="PROSITE" id="PS00028">
    <property type="entry name" value="ZINC_FINGER_C2H2_1"/>
    <property type="match status" value="1"/>
</dbReference>
<feature type="compositionally biased region" description="Basic residues" evidence="1">
    <location>
        <begin position="88"/>
        <end position="102"/>
    </location>
</feature>
<feature type="compositionally biased region" description="Basic residues" evidence="1">
    <location>
        <begin position="368"/>
        <end position="382"/>
    </location>
</feature>
<feature type="compositionally biased region" description="Basic residues" evidence="1">
    <location>
        <begin position="110"/>
        <end position="127"/>
    </location>
</feature>
<organism evidence="3">
    <name type="scientific">Timema genevievae</name>
    <name type="common">Walking stick</name>
    <dbReference type="NCBI Taxonomy" id="629358"/>
    <lineage>
        <taxon>Eukaryota</taxon>
        <taxon>Metazoa</taxon>
        <taxon>Ecdysozoa</taxon>
        <taxon>Arthropoda</taxon>
        <taxon>Hexapoda</taxon>
        <taxon>Insecta</taxon>
        <taxon>Pterygota</taxon>
        <taxon>Neoptera</taxon>
        <taxon>Polyneoptera</taxon>
        <taxon>Phasmatodea</taxon>
        <taxon>Timematodea</taxon>
        <taxon>Timematoidea</taxon>
        <taxon>Timematidae</taxon>
        <taxon>Timema</taxon>
    </lineage>
</organism>
<feature type="compositionally biased region" description="Basic and acidic residues" evidence="1">
    <location>
        <begin position="324"/>
        <end position="359"/>
    </location>
</feature>
<feature type="compositionally biased region" description="Polar residues" evidence="1">
    <location>
        <begin position="545"/>
        <end position="555"/>
    </location>
</feature>
<evidence type="ECO:0000313" key="3">
    <source>
        <dbReference type="EMBL" id="CAD7589805.1"/>
    </source>
</evidence>
<proteinExistence type="predicted"/>
<feature type="compositionally biased region" description="Polar residues" evidence="1">
    <location>
        <begin position="593"/>
        <end position="606"/>
    </location>
</feature>
<dbReference type="PANTHER" id="PTHR13309">
    <property type="entry name" value="NUCLEAR FRAGILE X MENTAL RETARDATION PROTEIN INTERACTING PROTEIN 1"/>
    <property type="match status" value="1"/>
</dbReference>
<dbReference type="PANTHER" id="PTHR13309:SF0">
    <property type="entry name" value="FMR1-INTERACTING PROTEIN NUFIP1"/>
    <property type="match status" value="1"/>
</dbReference>
<dbReference type="InterPro" id="IPR039136">
    <property type="entry name" value="NUFIP1-like"/>
</dbReference>